<organism evidence="1 2">
    <name type="scientific">Hypsibius exemplaris</name>
    <name type="common">Freshwater tardigrade</name>
    <dbReference type="NCBI Taxonomy" id="2072580"/>
    <lineage>
        <taxon>Eukaryota</taxon>
        <taxon>Metazoa</taxon>
        <taxon>Ecdysozoa</taxon>
        <taxon>Tardigrada</taxon>
        <taxon>Eutardigrada</taxon>
        <taxon>Parachela</taxon>
        <taxon>Hypsibioidea</taxon>
        <taxon>Hypsibiidae</taxon>
        <taxon>Hypsibius</taxon>
    </lineage>
</organism>
<sequence length="159" mass="16868">MGEKHYYFPILDLVKKFAISLLSLVGVVSCADNKLAGKFVLDLLKPALSAAEINTLVGSRDAGHPTYHSIPTTRFTCSSKSQPGFYADVEAQCVSDLPLFDSPPKDYITPSHLVEMKNRGVVAQAVKPTAVKPAEVKGVLISGSSSCSSASSGLRIPTT</sequence>
<keyword evidence="2" id="KW-1185">Reference proteome</keyword>
<gene>
    <name evidence="1" type="ORF">BV898_05052</name>
</gene>
<dbReference type="EMBL" id="MTYJ01000026">
    <property type="protein sequence ID" value="OQV20978.1"/>
    <property type="molecule type" value="Genomic_DNA"/>
</dbReference>
<name>A0A1W0X0K7_HYPEX</name>
<evidence type="ECO:0000313" key="2">
    <source>
        <dbReference type="Proteomes" id="UP000192578"/>
    </source>
</evidence>
<dbReference type="AlphaFoldDB" id="A0A1W0X0K7"/>
<dbReference type="Proteomes" id="UP000192578">
    <property type="component" value="Unassembled WGS sequence"/>
</dbReference>
<accession>A0A1W0X0K7</accession>
<evidence type="ECO:0000313" key="1">
    <source>
        <dbReference type="EMBL" id="OQV20978.1"/>
    </source>
</evidence>
<dbReference type="OrthoDB" id="6364363at2759"/>
<dbReference type="PROSITE" id="PS51257">
    <property type="entry name" value="PROKAR_LIPOPROTEIN"/>
    <property type="match status" value="1"/>
</dbReference>
<protein>
    <submittedName>
        <fullName evidence="1">Uncharacterized protein</fullName>
    </submittedName>
</protein>
<proteinExistence type="predicted"/>
<comment type="caution">
    <text evidence="1">The sequence shown here is derived from an EMBL/GenBank/DDBJ whole genome shotgun (WGS) entry which is preliminary data.</text>
</comment>
<reference evidence="2" key="1">
    <citation type="submission" date="2017-01" db="EMBL/GenBank/DDBJ databases">
        <title>Comparative genomics of anhydrobiosis in the tardigrade Hypsibius dujardini.</title>
        <authorList>
            <person name="Yoshida Y."/>
            <person name="Koutsovoulos G."/>
            <person name="Laetsch D."/>
            <person name="Stevens L."/>
            <person name="Kumar S."/>
            <person name="Horikawa D."/>
            <person name="Ishino K."/>
            <person name="Komine S."/>
            <person name="Tomita M."/>
            <person name="Blaxter M."/>
            <person name="Arakawa K."/>
        </authorList>
    </citation>
    <scope>NUCLEOTIDE SEQUENCE [LARGE SCALE GENOMIC DNA]</scope>
    <source>
        <strain evidence="2">Z151</strain>
    </source>
</reference>